<reference evidence="1 2" key="1">
    <citation type="journal article" date="2019" name="Sci. Rep.">
        <title>Orb-weaving spider Araneus ventricosus genome elucidates the spidroin gene catalogue.</title>
        <authorList>
            <person name="Kono N."/>
            <person name="Nakamura H."/>
            <person name="Ohtoshi R."/>
            <person name="Moran D.A.P."/>
            <person name="Shinohara A."/>
            <person name="Yoshida Y."/>
            <person name="Fujiwara M."/>
            <person name="Mori M."/>
            <person name="Tomita M."/>
            <person name="Arakawa K."/>
        </authorList>
    </citation>
    <scope>NUCLEOTIDE SEQUENCE [LARGE SCALE GENOMIC DNA]</scope>
</reference>
<accession>A0A4Y2FKR0</accession>
<name>A0A4Y2FKR0_ARAVE</name>
<keyword evidence="2" id="KW-1185">Reference proteome</keyword>
<dbReference type="AlphaFoldDB" id="A0A4Y2FKR0"/>
<comment type="caution">
    <text evidence="1">The sequence shown here is derived from an EMBL/GenBank/DDBJ whole genome shotgun (WGS) entry which is preliminary data.</text>
</comment>
<dbReference type="EMBL" id="BGPR01000985">
    <property type="protein sequence ID" value="GBM42070.1"/>
    <property type="molecule type" value="Genomic_DNA"/>
</dbReference>
<gene>
    <name evidence="1" type="ORF">AVEN_158235_1</name>
</gene>
<organism evidence="1 2">
    <name type="scientific">Araneus ventricosus</name>
    <name type="common">Orbweaver spider</name>
    <name type="synonym">Epeira ventricosa</name>
    <dbReference type="NCBI Taxonomy" id="182803"/>
    <lineage>
        <taxon>Eukaryota</taxon>
        <taxon>Metazoa</taxon>
        <taxon>Ecdysozoa</taxon>
        <taxon>Arthropoda</taxon>
        <taxon>Chelicerata</taxon>
        <taxon>Arachnida</taxon>
        <taxon>Araneae</taxon>
        <taxon>Araneomorphae</taxon>
        <taxon>Entelegynae</taxon>
        <taxon>Araneoidea</taxon>
        <taxon>Araneidae</taxon>
        <taxon>Araneus</taxon>
    </lineage>
</organism>
<sequence>MTRSVRVLRTDLRNLRLDGYHNLMLQLHPSHLGVYSSTPGWVGFRTLTTVPNPTTQPNRGYQKRPLRNSESSLGCHYLKTHEWNKSYRGLCTFVFLRNNLPENLYPDSKSECFNTDKKKKA</sequence>
<proteinExistence type="predicted"/>
<protein>
    <submittedName>
        <fullName evidence="1">Uncharacterized protein</fullName>
    </submittedName>
</protein>
<evidence type="ECO:0000313" key="1">
    <source>
        <dbReference type="EMBL" id="GBM42070.1"/>
    </source>
</evidence>
<evidence type="ECO:0000313" key="2">
    <source>
        <dbReference type="Proteomes" id="UP000499080"/>
    </source>
</evidence>
<dbReference type="Proteomes" id="UP000499080">
    <property type="component" value="Unassembled WGS sequence"/>
</dbReference>